<evidence type="ECO:0000256" key="1">
    <source>
        <dbReference type="SAM" id="Phobius"/>
    </source>
</evidence>
<keyword evidence="1" id="KW-0472">Membrane</keyword>
<name>X0VB70_9ZZZZ</name>
<feature type="transmembrane region" description="Helical" evidence="1">
    <location>
        <begin position="145"/>
        <end position="168"/>
    </location>
</feature>
<dbReference type="AlphaFoldDB" id="X0VB70"/>
<comment type="caution">
    <text evidence="2">The sequence shown here is derived from an EMBL/GenBank/DDBJ whole genome shotgun (WGS) entry which is preliminary data.</text>
</comment>
<evidence type="ECO:0000313" key="2">
    <source>
        <dbReference type="EMBL" id="GAG09738.1"/>
    </source>
</evidence>
<keyword evidence="1" id="KW-1133">Transmembrane helix</keyword>
<accession>X0VB70</accession>
<feature type="non-terminal residue" evidence="2">
    <location>
        <position position="1"/>
    </location>
</feature>
<feature type="transmembrane region" description="Helical" evidence="1">
    <location>
        <begin position="225"/>
        <end position="246"/>
    </location>
</feature>
<protein>
    <submittedName>
        <fullName evidence="2">Uncharacterized protein</fullName>
    </submittedName>
</protein>
<reference evidence="2" key="1">
    <citation type="journal article" date="2014" name="Front. Microbiol.">
        <title>High frequency of phylogenetically diverse reductive dehalogenase-homologous genes in deep subseafloor sedimentary metagenomes.</title>
        <authorList>
            <person name="Kawai M."/>
            <person name="Futagami T."/>
            <person name="Toyoda A."/>
            <person name="Takaki Y."/>
            <person name="Nishi S."/>
            <person name="Hori S."/>
            <person name="Arai W."/>
            <person name="Tsubouchi T."/>
            <person name="Morono Y."/>
            <person name="Uchiyama I."/>
            <person name="Ito T."/>
            <person name="Fujiyama A."/>
            <person name="Inagaki F."/>
            <person name="Takami H."/>
        </authorList>
    </citation>
    <scope>NUCLEOTIDE SEQUENCE</scope>
    <source>
        <strain evidence="2">Expedition CK06-06</strain>
    </source>
</reference>
<feature type="transmembrane region" description="Helical" evidence="1">
    <location>
        <begin position="180"/>
        <end position="205"/>
    </location>
</feature>
<gene>
    <name evidence="2" type="ORF">S01H1_39029</name>
</gene>
<sequence>RQPQSSDRDINLLQFYADPDGDGDYDFLTLADIKDKYPELEGLIQESRAIPTERIDAPVSLEAFVSNYLAVRGIRVVSTFEPGGEGTDYHKYVVAAGHAAQEYERLYGRTAVTASLITTALSYVFPPARVMRPEVEFHDISGMEWGVGAAQVVLLGAPVIGGIAPKIIGGAARGFGVSRITATAIGTAAGRFVAPSLITAAGVFTTTYTAMEILPNPEIPVWQKVLAMGLNTVIIAAGVHGIVGAARSVGGVRVSSIPDEMVNSTSNM</sequence>
<feature type="transmembrane region" description="Helical" evidence="1">
    <location>
        <begin position="106"/>
        <end position="125"/>
    </location>
</feature>
<proteinExistence type="predicted"/>
<dbReference type="EMBL" id="BARS01024594">
    <property type="protein sequence ID" value="GAG09738.1"/>
    <property type="molecule type" value="Genomic_DNA"/>
</dbReference>
<feature type="non-terminal residue" evidence="2">
    <location>
        <position position="268"/>
    </location>
</feature>
<organism evidence="2">
    <name type="scientific">marine sediment metagenome</name>
    <dbReference type="NCBI Taxonomy" id="412755"/>
    <lineage>
        <taxon>unclassified sequences</taxon>
        <taxon>metagenomes</taxon>
        <taxon>ecological metagenomes</taxon>
    </lineage>
</organism>
<keyword evidence="1" id="KW-0812">Transmembrane</keyword>